<feature type="domain" description="ADF-H" evidence="4">
    <location>
        <begin position="129"/>
        <end position="270"/>
    </location>
</feature>
<evidence type="ECO:0000256" key="2">
    <source>
        <dbReference type="ARBA" id="ARBA00006844"/>
    </source>
</evidence>
<dbReference type="Proteomes" id="UP000410492">
    <property type="component" value="Unassembled WGS sequence"/>
</dbReference>
<dbReference type="CDD" id="cd11655">
    <property type="entry name" value="rap1_myb-like"/>
    <property type="match status" value="1"/>
</dbReference>
<dbReference type="AlphaFoldDB" id="A0A653D8S5"/>
<dbReference type="InterPro" id="IPR015010">
    <property type="entry name" value="TERF2IP_Myb"/>
</dbReference>
<comment type="subcellular location">
    <subcellularLocation>
        <location evidence="1">Nucleus</location>
    </subcellularLocation>
</comment>
<evidence type="ECO:0000259" key="4">
    <source>
        <dbReference type="PROSITE" id="PS51263"/>
    </source>
</evidence>
<dbReference type="SMART" id="SM00102">
    <property type="entry name" value="ADF"/>
    <property type="match status" value="1"/>
</dbReference>
<dbReference type="InterPro" id="IPR009057">
    <property type="entry name" value="Homeodomain-like_sf"/>
</dbReference>
<evidence type="ECO:0000313" key="6">
    <source>
        <dbReference type="Proteomes" id="UP000410492"/>
    </source>
</evidence>
<name>A0A653D8S5_CALMS</name>
<dbReference type="Gene3D" id="1.10.10.60">
    <property type="entry name" value="Homeodomain-like"/>
    <property type="match status" value="1"/>
</dbReference>
<dbReference type="InterPro" id="IPR029006">
    <property type="entry name" value="ADF-H/Gelsolin-like_dom_sf"/>
</dbReference>
<dbReference type="PROSITE" id="PS51263">
    <property type="entry name" value="ADF_H"/>
    <property type="match status" value="1"/>
</dbReference>
<dbReference type="SUPFAM" id="SSF55753">
    <property type="entry name" value="Actin depolymerizing proteins"/>
    <property type="match status" value="1"/>
</dbReference>
<dbReference type="PANTHER" id="PTHR11913">
    <property type="entry name" value="COFILIN-RELATED"/>
    <property type="match status" value="1"/>
</dbReference>
<gene>
    <name evidence="5" type="ORF">CALMAC_LOCUS15419</name>
</gene>
<dbReference type="SUPFAM" id="SSF46689">
    <property type="entry name" value="Homeodomain-like"/>
    <property type="match status" value="1"/>
</dbReference>
<dbReference type="InterPro" id="IPR017904">
    <property type="entry name" value="ADF/Cofilin"/>
</dbReference>
<sequence length="297" mass="34423">MAAGLFLPPNKRKRSSPYTIAEEDRILQLIFMTKTDNALRGNAVWQDFEKTNRFPNRTWQSLKERFIKHIVPRILEDRFQTPLWVRKMILVGWTRSAQNSRPTNITKSWEELLQIAEEAGVTFQSDDEECITLSKDCKQGYEEIVQEKKHRYIVMHIKDEYEISVEYVGARNEDYNEFLADLQLAGAKECRYGLFDWEDATDIAGTSTDTGNIHKLFLMLWCPNTAASETRNMYKRSMNILKENFKDVKDYIEATNISEAHFSVIKAKLQENSASKGTEVEAPIEIIDDDSMAVEDV</sequence>
<dbReference type="Pfam" id="PF08914">
    <property type="entry name" value="Myb_Rap1"/>
    <property type="match status" value="1"/>
</dbReference>
<keyword evidence="3" id="KW-0009">Actin-binding</keyword>
<evidence type="ECO:0000256" key="3">
    <source>
        <dbReference type="ARBA" id="ARBA00023203"/>
    </source>
</evidence>
<accession>A0A653D8S5</accession>
<dbReference type="Gene3D" id="3.40.20.10">
    <property type="entry name" value="Severin"/>
    <property type="match status" value="1"/>
</dbReference>
<dbReference type="GO" id="GO:0030042">
    <property type="term" value="P:actin filament depolymerization"/>
    <property type="evidence" value="ECO:0007669"/>
    <property type="project" value="InterPro"/>
</dbReference>
<proteinExistence type="inferred from homology"/>
<dbReference type="OrthoDB" id="6733165at2759"/>
<protein>
    <recommendedName>
        <fullName evidence="4">ADF-H domain-containing protein</fullName>
    </recommendedName>
</protein>
<dbReference type="EMBL" id="CAACVG010010756">
    <property type="protein sequence ID" value="VEN56550.1"/>
    <property type="molecule type" value="Genomic_DNA"/>
</dbReference>
<evidence type="ECO:0000313" key="5">
    <source>
        <dbReference type="EMBL" id="VEN56550.1"/>
    </source>
</evidence>
<dbReference type="GO" id="GO:0015629">
    <property type="term" value="C:actin cytoskeleton"/>
    <property type="evidence" value="ECO:0007669"/>
    <property type="project" value="InterPro"/>
</dbReference>
<reference evidence="5 6" key="1">
    <citation type="submission" date="2019-01" db="EMBL/GenBank/DDBJ databases">
        <authorList>
            <person name="Sayadi A."/>
        </authorList>
    </citation>
    <scope>NUCLEOTIDE SEQUENCE [LARGE SCALE GENOMIC DNA]</scope>
</reference>
<keyword evidence="6" id="KW-1185">Reference proteome</keyword>
<dbReference type="GO" id="GO:0005634">
    <property type="term" value="C:nucleus"/>
    <property type="evidence" value="ECO:0007669"/>
    <property type="project" value="UniProtKB-SubCell"/>
</dbReference>
<evidence type="ECO:0000256" key="1">
    <source>
        <dbReference type="ARBA" id="ARBA00004123"/>
    </source>
</evidence>
<comment type="similarity">
    <text evidence="2">Belongs to the actin-binding proteins ADF family.</text>
</comment>
<dbReference type="Pfam" id="PF00241">
    <property type="entry name" value="Cofilin_ADF"/>
    <property type="match status" value="1"/>
</dbReference>
<dbReference type="GO" id="GO:0003779">
    <property type="term" value="F:actin binding"/>
    <property type="evidence" value="ECO:0007669"/>
    <property type="project" value="UniProtKB-KW"/>
</dbReference>
<dbReference type="InterPro" id="IPR002108">
    <property type="entry name" value="ADF-H"/>
</dbReference>
<organism evidence="5 6">
    <name type="scientific">Callosobruchus maculatus</name>
    <name type="common">Southern cowpea weevil</name>
    <name type="synonym">Pulse bruchid</name>
    <dbReference type="NCBI Taxonomy" id="64391"/>
    <lineage>
        <taxon>Eukaryota</taxon>
        <taxon>Metazoa</taxon>
        <taxon>Ecdysozoa</taxon>
        <taxon>Arthropoda</taxon>
        <taxon>Hexapoda</taxon>
        <taxon>Insecta</taxon>
        <taxon>Pterygota</taxon>
        <taxon>Neoptera</taxon>
        <taxon>Endopterygota</taxon>
        <taxon>Coleoptera</taxon>
        <taxon>Polyphaga</taxon>
        <taxon>Cucujiformia</taxon>
        <taxon>Chrysomeloidea</taxon>
        <taxon>Chrysomelidae</taxon>
        <taxon>Bruchinae</taxon>
        <taxon>Bruchini</taxon>
        <taxon>Callosobruchus</taxon>
    </lineage>
</organism>